<dbReference type="InterPro" id="IPR043128">
    <property type="entry name" value="Rev_trsase/Diguanyl_cyclase"/>
</dbReference>
<dbReference type="InterPro" id="IPR035965">
    <property type="entry name" value="PAS-like_dom_sf"/>
</dbReference>
<dbReference type="eggNOG" id="COG2200">
    <property type="taxonomic scope" value="Bacteria"/>
</dbReference>
<dbReference type="GO" id="GO:0071111">
    <property type="term" value="F:cyclic-guanylate-specific phosphodiesterase activity"/>
    <property type="evidence" value="ECO:0007669"/>
    <property type="project" value="InterPro"/>
</dbReference>
<dbReference type="SUPFAM" id="SSF55073">
    <property type="entry name" value="Nucleotide cyclase"/>
    <property type="match status" value="1"/>
</dbReference>
<feature type="domain" description="EAL" evidence="2">
    <location>
        <begin position="472"/>
        <end position="723"/>
    </location>
</feature>
<evidence type="ECO:0000313" key="4">
    <source>
        <dbReference type="EMBL" id="ELA09625.1"/>
    </source>
</evidence>
<dbReference type="InterPro" id="IPR000160">
    <property type="entry name" value="GGDEF_dom"/>
</dbReference>
<evidence type="ECO:0000259" key="3">
    <source>
        <dbReference type="PROSITE" id="PS50887"/>
    </source>
</evidence>
<dbReference type="Gene3D" id="3.30.70.270">
    <property type="match status" value="1"/>
</dbReference>
<feature type="coiled-coil region" evidence="1">
    <location>
        <begin position="147"/>
        <end position="174"/>
    </location>
</feature>
<dbReference type="Gene3D" id="3.20.20.450">
    <property type="entry name" value="EAL domain"/>
    <property type="match status" value="1"/>
</dbReference>
<reference evidence="4 5" key="1">
    <citation type="journal article" date="2013" name="Genome Announc.">
        <title>Genome Sequence of Moraxella macacae 0408225, a Novel Bacterial Species Isolated from a Cynomolgus Macaque with Epistaxis.</title>
        <authorList>
            <person name="Ladner J.T."/>
            <person name="Whitehouse C.A."/>
            <person name="Koroleva G.I."/>
            <person name="Palacios G.F."/>
        </authorList>
    </citation>
    <scope>NUCLEOTIDE SEQUENCE [LARGE SCALE GENOMIC DNA]</scope>
    <source>
        <strain evidence="4 5">0408225</strain>
    </source>
</reference>
<evidence type="ECO:0000313" key="5">
    <source>
        <dbReference type="Proteomes" id="UP000023795"/>
    </source>
</evidence>
<protein>
    <submittedName>
        <fullName evidence="4">Diguanylate cyclase/phosphodiesterase</fullName>
    </submittedName>
</protein>
<comment type="caution">
    <text evidence="4">The sequence shown here is derived from an EMBL/GenBank/DDBJ whole genome shotgun (WGS) entry which is preliminary data.</text>
</comment>
<dbReference type="Gene3D" id="3.30.450.20">
    <property type="entry name" value="PAS domain"/>
    <property type="match status" value="1"/>
</dbReference>
<dbReference type="NCBIfam" id="TIGR00229">
    <property type="entry name" value="sensory_box"/>
    <property type="match status" value="1"/>
</dbReference>
<evidence type="ECO:0000256" key="1">
    <source>
        <dbReference type="SAM" id="Coils"/>
    </source>
</evidence>
<dbReference type="CDD" id="cd01949">
    <property type="entry name" value="GGDEF"/>
    <property type="match status" value="1"/>
</dbReference>
<dbReference type="InterPro" id="IPR011006">
    <property type="entry name" value="CheY-like_superfamily"/>
</dbReference>
<evidence type="ECO:0000259" key="2">
    <source>
        <dbReference type="PROSITE" id="PS50883"/>
    </source>
</evidence>
<dbReference type="InterPro" id="IPR029787">
    <property type="entry name" value="Nucleotide_cyclase"/>
</dbReference>
<dbReference type="PANTHER" id="PTHR33121:SF23">
    <property type="entry name" value="CYCLIC DI-GMP PHOSPHODIESTERASE PDEB"/>
    <property type="match status" value="1"/>
</dbReference>
<organism evidence="4 5">
    <name type="scientific">Moraxella macacae 0408225</name>
    <dbReference type="NCBI Taxonomy" id="1230338"/>
    <lineage>
        <taxon>Bacteria</taxon>
        <taxon>Pseudomonadati</taxon>
        <taxon>Pseudomonadota</taxon>
        <taxon>Gammaproteobacteria</taxon>
        <taxon>Moraxellales</taxon>
        <taxon>Moraxellaceae</taxon>
        <taxon>Moraxella</taxon>
    </lineage>
</organism>
<keyword evidence="5" id="KW-1185">Reference proteome</keyword>
<dbReference type="InterPro" id="IPR000014">
    <property type="entry name" value="PAS"/>
</dbReference>
<dbReference type="PANTHER" id="PTHR33121">
    <property type="entry name" value="CYCLIC DI-GMP PHOSPHODIESTERASE PDEF"/>
    <property type="match status" value="1"/>
</dbReference>
<name>L2F9R4_9GAMM</name>
<dbReference type="OrthoDB" id="7052318at2"/>
<dbReference type="SUPFAM" id="SSF141868">
    <property type="entry name" value="EAL domain-like"/>
    <property type="match status" value="1"/>
</dbReference>
<dbReference type="STRING" id="1230338.MOMA_04445"/>
<dbReference type="Pfam" id="PF00563">
    <property type="entry name" value="EAL"/>
    <property type="match status" value="1"/>
</dbReference>
<dbReference type="InterPro" id="IPR050706">
    <property type="entry name" value="Cyclic-di-GMP_PDE-like"/>
</dbReference>
<sequence>MKQPDNLHLLIIDDNQLYAERLIDVLEENYYKKVSLGFLDDKEELLKLLRQSWDILIMGKAYDLTLPQVIKIIKEQELDLPIIGIIPENGINTKLLDAKDQTKLEMVQDDDKTDIALPLYAHWGAVDALPKERVMEMALRVYQEHRQRLIRDDLTKLRQVLKDAEQRANILIKNSKSAVAYVEEGLHIYANQPYLEMFGFQSMDDLMGVPIIDLIASNNIKDFKNFLKDFEKGNRKNVEFQFESVRKDGSTFDAKLQLAAATYEGEPCQQVIIQPDENNNAELAKKLAQMERIDQLTGIFNRRGFEQVLTSVREVVVQKGLLAGVLSVRIDDIGKINSSLGIQGVDSVVIAIANLLKQKIATIVGEDKVDKGYVSRFSDSQFMLILPNMPQEQIEELGNQIVAEIGETLIEVGARTVKTTVTVGATMINSTSPEAPVIIDRVLQALGLALKDNVDGNVFYLYDPSAFASEDDAVLLETLRNAIEHNKFTLMYQPIYDVERDTSSLFEVFLRLPLADGTLMTPDKFLHVANQHGLMDKIDRWVLINACKNLKRYRTEVDASARIMVHLSAASLTDESLSAFVTKLLQAIGGDETGRITLQFNETMVNDYMAMSQKQAEMLKQVGCDVGLYSFGSAVNSMEILDFIKPNIVRLDRSYIKDLENSDNVETISSLIAQIHEHGASSLMAFIQDPAAMSAAWTVGAKYLQGNYLQEPSKEMKIKTEQA</sequence>
<dbReference type="PROSITE" id="PS50887">
    <property type="entry name" value="GGDEF"/>
    <property type="match status" value="1"/>
</dbReference>
<accession>L2F9R4</accession>
<proteinExistence type="predicted"/>
<feature type="domain" description="GGDEF" evidence="3">
    <location>
        <begin position="321"/>
        <end position="464"/>
    </location>
</feature>
<dbReference type="Pfam" id="PF00990">
    <property type="entry name" value="GGDEF"/>
    <property type="match status" value="1"/>
</dbReference>
<dbReference type="SUPFAM" id="SSF52172">
    <property type="entry name" value="CheY-like"/>
    <property type="match status" value="1"/>
</dbReference>
<dbReference type="InterPro" id="IPR035919">
    <property type="entry name" value="EAL_sf"/>
</dbReference>
<dbReference type="CDD" id="cd00130">
    <property type="entry name" value="PAS"/>
    <property type="match status" value="1"/>
</dbReference>
<dbReference type="Proteomes" id="UP000023795">
    <property type="component" value="Unassembled WGS sequence"/>
</dbReference>
<keyword evidence="1" id="KW-0175">Coiled coil</keyword>
<dbReference type="NCBIfam" id="TIGR00254">
    <property type="entry name" value="GGDEF"/>
    <property type="match status" value="1"/>
</dbReference>
<dbReference type="SMART" id="SM00052">
    <property type="entry name" value="EAL"/>
    <property type="match status" value="1"/>
</dbReference>
<dbReference type="eggNOG" id="COG2199">
    <property type="taxonomic scope" value="Bacteria"/>
</dbReference>
<dbReference type="RefSeq" id="WP_009767443.1">
    <property type="nucleotide sequence ID" value="NZ_ANIN01000001.1"/>
</dbReference>
<dbReference type="EMBL" id="ANIN01000001">
    <property type="protein sequence ID" value="ELA09625.1"/>
    <property type="molecule type" value="Genomic_DNA"/>
</dbReference>
<dbReference type="CDD" id="cd01948">
    <property type="entry name" value="EAL"/>
    <property type="match status" value="1"/>
</dbReference>
<dbReference type="SMART" id="SM00267">
    <property type="entry name" value="GGDEF"/>
    <property type="match status" value="1"/>
</dbReference>
<dbReference type="PATRIC" id="fig|1230338.3.peg.965"/>
<dbReference type="PROSITE" id="PS50883">
    <property type="entry name" value="EAL"/>
    <property type="match status" value="1"/>
</dbReference>
<dbReference type="AlphaFoldDB" id="L2F9R4"/>
<dbReference type="InterPro" id="IPR001633">
    <property type="entry name" value="EAL_dom"/>
</dbReference>
<dbReference type="Pfam" id="PF13426">
    <property type="entry name" value="PAS_9"/>
    <property type="match status" value="1"/>
</dbReference>
<gene>
    <name evidence="4" type="ORF">MOMA_04445</name>
</gene>
<dbReference type="SUPFAM" id="SSF55785">
    <property type="entry name" value="PYP-like sensor domain (PAS domain)"/>
    <property type="match status" value="1"/>
</dbReference>